<dbReference type="Gramene" id="mRNA:HanXRQr2_Chr04g0142841">
    <property type="protein sequence ID" value="CDS:HanXRQr2_Chr04g0142841.1"/>
    <property type="gene ID" value="HanXRQr2_Chr04g0142841"/>
</dbReference>
<evidence type="ECO:0000313" key="1">
    <source>
        <dbReference type="EMBL" id="KAF5808211.1"/>
    </source>
</evidence>
<keyword evidence="2" id="KW-1185">Reference proteome</keyword>
<sequence>MSVQVDRLLLFIKRRKWKLMWGGYYEVCVSKKKKKKKKSDMKMFAVNFGCGIL</sequence>
<gene>
    <name evidence="1" type="ORF">HanXRQr2_Chr04g0142841</name>
</gene>
<dbReference type="EMBL" id="MNCJ02000319">
    <property type="protein sequence ID" value="KAF5808211.1"/>
    <property type="molecule type" value="Genomic_DNA"/>
</dbReference>
<name>A0A9K3J3I0_HELAN</name>
<organism evidence="1 2">
    <name type="scientific">Helianthus annuus</name>
    <name type="common">Common sunflower</name>
    <dbReference type="NCBI Taxonomy" id="4232"/>
    <lineage>
        <taxon>Eukaryota</taxon>
        <taxon>Viridiplantae</taxon>
        <taxon>Streptophyta</taxon>
        <taxon>Embryophyta</taxon>
        <taxon>Tracheophyta</taxon>
        <taxon>Spermatophyta</taxon>
        <taxon>Magnoliopsida</taxon>
        <taxon>eudicotyledons</taxon>
        <taxon>Gunneridae</taxon>
        <taxon>Pentapetalae</taxon>
        <taxon>asterids</taxon>
        <taxon>campanulids</taxon>
        <taxon>Asterales</taxon>
        <taxon>Asteraceae</taxon>
        <taxon>Asteroideae</taxon>
        <taxon>Heliantheae alliance</taxon>
        <taxon>Heliantheae</taxon>
        <taxon>Helianthus</taxon>
    </lineage>
</organism>
<proteinExistence type="predicted"/>
<comment type="caution">
    <text evidence="1">The sequence shown here is derived from an EMBL/GenBank/DDBJ whole genome shotgun (WGS) entry which is preliminary data.</text>
</comment>
<reference evidence="1" key="2">
    <citation type="submission" date="2020-06" db="EMBL/GenBank/DDBJ databases">
        <title>Helianthus annuus Genome sequencing and assembly Release 2.</title>
        <authorList>
            <person name="Gouzy J."/>
            <person name="Langlade N."/>
            <person name="Munos S."/>
        </authorList>
    </citation>
    <scope>NUCLEOTIDE SEQUENCE</scope>
    <source>
        <tissue evidence="1">Leaves</tissue>
    </source>
</reference>
<dbReference type="Proteomes" id="UP000215914">
    <property type="component" value="Unassembled WGS sequence"/>
</dbReference>
<accession>A0A9K3J3I0</accession>
<reference evidence="1" key="1">
    <citation type="journal article" date="2017" name="Nature">
        <title>The sunflower genome provides insights into oil metabolism, flowering and Asterid evolution.</title>
        <authorList>
            <person name="Badouin H."/>
            <person name="Gouzy J."/>
            <person name="Grassa C.J."/>
            <person name="Murat F."/>
            <person name="Staton S.E."/>
            <person name="Cottret L."/>
            <person name="Lelandais-Briere C."/>
            <person name="Owens G.L."/>
            <person name="Carrere S."/>
            <person name="Mayjonade B."/>
            <person name="Legrand L."/>
            <person name="Gill N."/>
            <person name="Kane N.C."/>
            <person name="Bowers J.E."/>
            <person name="Hubner S."/>
            <person name="Bellec A."/>
            <person name="Berard A."/>
            <person name="Berges H."/>
            <person name="Blanchet N."/>
            <person name="Boniface M.C."/>
            <person name="Brunel D."/>
            <person name="Catrice O."/>
            <person name="Chaidir N."/>
            <person name="Claudel C."/>
            <person name="Donnadieu C."/>
            <person name="Faraut T."/>
            <person name="Fievet G."/>
            <person name="Helmstetter N."/>
            <person name="King M."/>
            <person name="Knapp S.J."/>
            <person name="Lai Z."/>
            <person name="Le Paslier M.C."/>
            <person name="Lippi Y."/>
            <person name="Lorenzon L."/>
            <person name="Mandel J.R."/>
            <person name="Marage G."/>
            <person name="Marchand G."/>
            <person name="Marquand E."/>
            <person name="Bret-Mestries E."/>
            <person name="Morien E."/>
            <person name="Nambeesan S."/>
            <person name="Nguyen T."/>
            <person name="Pegot-Espagnet P."/>
            <person name="Pouilly N."/>
            <person name="Raftis F."/>
            <person name="Sallet E."/>
            <person name="Schiex T."/>
            <person name="Thomas J."/>
            <person name="Vandecasteele C."/>
            <person name="Vares D."/>
            <person name="Vear F."/>
            <person name="Vautrin S."/>
            <person name="Crespi M."/>
            <person name="Mangin B."/>
            <person name="Burke J.M."/>
            <person name="Salse J."/>
            <person name="Munos S."/>
            <person name="Vincourt P."/>
            <person name="Rieseberg L.H."/>
            <person name="Langlade N.B."/>
        </authorList>
    </citation>
    <scope>NUCLEOTIDE SEQUENCE</scope>
    <source>
        <tissue evidence="1">Leaves</tissue>
    </source>
</reference>
<evidence type="ECO:0000313" key="2">
    <source>
        <dbReference type="Proteomes" id="UP000215914"/>
    </source>
</evidence>
<protein>
    <submittedName>
        <fullName evidence="1">Uncharacterized protein</fullName>
    </submittedName>
</protein>
<dbReference type="AlphaFoldDB" id="A0A9K3J3I0"/>